<dbReference type="RefSeq" id="WP_090164085.1">
    <property type="nucleotide sequence ID" value="NZ_FMWK01000019.1"/>
</dbReference>
<evidence type="ECO:0000313" key="2">
    <source>
        <dbReference type="Proteomes" id="UP000199428"/>
    </source>
</evidence>
<dbReference type="AlphaFoldDB" id="A0A1G5S4Y2"/>
<dbReference type="SUPFAM" id="SSF53448">
    <property type="entry name" value="Nucleotide-diphospho-sugar transferases"/>
    <property type="match status" value="1"/>
</dbReference>
<gene>
    <name evidence="1" type="ORF">SAMN02910350_02701</name>
</gene>
<dbReference type="Proteomes" id="UP000199428">
    <property type="component" value="Unassembled WGS sequence"/>
</dbReference>
<organism evidence="1 2">
    <name type="scientific">Pseudobutyrivibrio xylanivorans</name>
    <dbReference type="NCBI Taxonomy" id="185007"/>
    <lineage>
        <taxon>Bacteria</taxon>
        <taxon>Bacillati</taxon>
        <taxon>Bacillota</taxon>
        <taxon>Clostridia</taxon>
        <taxon>Lachnospirales</taxon>
        <taxon>Lachnospiraceae</taxon>
        <taxon>Pseudobutyrivibrio</taxon>
    </lineage>
</organism>
<protein>
    <recommendedName>
        <fullName evidence="3">Hemolysin activation protein</fullName>
    </recommendedName>
</protein>
<dbReference type="Gene3D" id="3.90.550.10">
    <property type="entry name" value="Spore Coat Polysaccharide Biosynthesis Protein SpsA, Chain A"/>
    <property type="match status" value="1"/>
</dbReference>
<evidence type="ECO:0000313" key="1">
    <source>
        <dbReference type="EMBL" id="SCZ81228.1"/>
    </source>
</evidence>
<name>A0A1G5S4Y2_PSEXY</name>
<accession>A0A1G5S4Y2</accession>
<sequence length="348" mass="41520">MNDTAPIMLLFFVREDSLKKQFETVRKAKPSKLLLVQDGPRNEDDKERILRCRKIVEDVDWDCQVLKNYSTVNLGAHQRIWTGLEWAFSDKGADVDRLIYLEDDLLPTQSFYRFCSDMLEMYKDDKRIMGIAGASRMGEYEGYQYDAVFSRICFTGLGWATWKRSWNLVHDSYNTTWYLDEYFLRKLVGFQKNDIAHGIYRSTKKWNKDIDAMVADIIRYKETGEMLCWHNPFWITNCINELYSIFPKKNYVKYMGVDEDATTSGDDLRFVPHKIRKIFELEAYDDLNQNILVPPYVLRDLQFDNFCRKKTKSYGIANIIEIIWLHLKYGDWRWFVSTPKRWMKRSVK</sequence>
<evidence type="ECO:0008006" key="3">
    <source>
        <dbReference type="Google" id="ProtNLM"/>
    </source>
</evidence>
<dbReference type="EMBL" id="FMWK01000019">
    <property type="protein sequence ID" value="SCZ81228.1"/>
    <property type="molecule type" value="Genomic_DNA"/>
</dbReference>
<reference evidence="1 2" key="1">
    <citation type="submission" date="2016-10" db="EMBL/GenBank/DDBJ databases">
        <authorList>
            <person name="de Groot N.N."/>
        </authorList>
    </citation>
    <scope>NUCLEOTIDE SEQUENCE [LARGE SCALE GENOMIC DNA]</scope>
    <source>
        <strain evidence="1 2">DSM 10317</strain>
    </source>
</reference>
<proteinExistence type="predicted"/>
<dbReference type="InterPro" id="IPR029044">
    <property type="entry name" value="Nucleotide-diphossugar_trans"/>
</dbReference>